<dbReference type="SUPFAM" id="SSF53335">
    <property type="entry name" value="S-adenosyl-L-methionine-dependent methyltransferases"/>
    <property type="match status" value="1"/>
</dbReference>
<evidence type="ECO:0000259" key="6">
    <source>
        <dbReference type="PROSITE" id="PS51006"/>
    </source>
</evidence>
<feature type="binding site" evidence="4">
    <location>
        <begin position="418"/>
        <end position="419"/>
    </location>
    <ligand>
        <name>S-methyl-5'-thioadenosine</name>
        <dbReference type="ChEBI" id="CHEBI:17509"/>
    </ligand>
</feature>
<dbReference type="PANTHER" id="PTHR43317:SF1">
    <property type="entry name" value="THERMOSPERMINE SYNTHASE ACAULIS5"/>
    <property type="match status" value="1"/>
</dbReference>
<dbReference type="InterPro" id="IPR036259">
    <property type="entry name" value="MFS_trans_sf"/>
</dbReference>
<dbReference type="CDD" id="cd02440">
    <property type="entry name" value="AdoMet_MTases"/>
    <property type="match status" value="1"/>
</dbReference>
<comment type="pathway">
    <text evidence="4">Amine and polyamine biosynthesis; spermidine biosynthesis; spermidine from putrescine: step 1/1.</text>
</comment>
<dbReference type="SUPFAM" id="SSF103473">
    <property type="entry name" value="MFS general substrate transporter"/>
    <property type="match status" value="1"/>
</dbReference>
<dbReference type="PANTHER" id="PTHR43317">
    <property type="entry name" value="THERMOSPERMINE SYNTHASE ACAULIS5"/>
    <property type="match status" value="1"/>
</dbReference>
<dbReference type="InterPro" id="IPR001045">
    <property type="entry name" value="Spermi_synthase"/>
</dbReference>
<feature type="transmembrane region" description="Helical" evidence="4">
    <location>
        <begin position="55"/>
        <end position="74"/>
    </location>
</feature>
<reference evidence="7 8" key="1">
    <citation type="submission" date="2024-09" db="EMBL/GenBank/DDBJ databases">
        <authorList>
            <person name="Lee S.D."/>
        </authorList>
    </citation>
    <scope>NUCLEOTIDE SEQUENCE [LARGE SCALE GENOMIC DNA]</scope>
    <source>
        <strain evidence="7 8">N1-1</strain>
    </source>
</reference>
<comment type="caution">
    <text evidence="7">The sequence shown here is derived from an EMBL/GenBank/DDBJ whole genome shotgun (WGS) entry which is preliminary data.</text>
</comment>
<dbReference type="InterPro" id="IPR030373">
    <property type="entry name" value="PABS_CS"/>
</dbReference>
<feature type="transmembrane region" description="Helical" evidence="4">
    <location>
        <begin position="21"/>
        <end position="49"/>
    </location>
</feature>
<comment type="subunit">
    <text evidence="4">Homodimer or homotetramer.</text>
</comment>
<proteinExistence type="inferred from homology"/>
<keyword evidence="4" id="KW-0745">Spermidine biosynthesis</keyword>
<dbReference type="HAMAP" id="MF_00198">
    <property type="entry name" value="Spermidine_synth"/>
    <property type="match status" value="1"/>
</dbReference>
<keyword evidence="4" id="KW-0472">Membrane</keyword>
<dbReference type="EC" id="2.5.1.16" evidence="4"/>
<dbReference type="InterPro" id="IPR029063">
    <property type="entry name" value="SAM-dependent_MTases_sf"/>
</dbReference>
<feature type="transmembrane region" description="Helical" evidence="4">
    <location>
        <begin position="180"/>
        <end position="202"/>
    </location>
</feature>
<keyword evidence="3 4" id="KW-0620">Polyamine biosynthesis</keyword>
<dbReference type="InterPro" id="IPR030374">
    <property type="entry name" value="PABS"/>
</dbReference>
<keyword evidence="4" id="KW-1133">Transmembrane helix</keyword>
<evidence type="ECO:0000256" key="2">
    <source>
        <dbReference type="ARBA" id="ARBA00022679"/>
    </source>
</evidence>
<comment type="function">
    <text evidence="4">Catalyzes the irreversible transfer of a propylamine group from the amino donor S-adenosylmethioninamine (decarboxy-AdoMet) to putrescine (1,4-diaminobutane) to yield spermidine.</text>
</comment>
<dbReference type="Proteomes" id="UP001592582">
    <property type="component" value="Unassembled WGS sequence"/>
</dbReference>
<feature type="transmembrane region" description="Helical" evidence="4">
    <location>
        <begin position="151"/>
        <end position="174"/>
    </location>
</feature>
<feature type="transmembrane region" description="Helical" evidence="4">
    <location>
        <begin position="86"/>
        <end position="110"/>
    </location>
</feature>
<keyword evidence="4" id="KW-1003">Cell membrane</keyword>
<name>A0ABV6V8U0_9ACTN</name>
<keyword evidence="8" id="KW-1185">Reference proteome</keyword>
<evidence type="ECO:0000313" key="7">
    <source>
        <dbReference type="EMBL" id="MFC1410145.1"/>
    </source>
</evidence>
<feature type="transmembrane region" description="Helical" evidence="4">
    <location>
        <begin position="214"/>
        <end position="235"/>
    </location>
</feature>
<dbReference type="RefSeq" id="WP_380507263.1">
    <property type="nucleotide sequence ID" value="NZ_JBHEZX010000005.1"/>
</dbReference>
<dbReference type="PROSITE" id="PS01330">
    <property type="entry name" value="PABS_1"/>
    <property type="match status" value="1"/>
</dbReference>
<feature type="domain" description="PABS" evidence="6">
    <location>
        <begin position="232"/>
        <end position="520"/>
    </location>
</feature>
<accession>A0ABV6V8U0</accession>
<dbReference type="Pfam" id="PF01564">
    <property type="entry name" value="Spermine_synth"/>
    <property type="match status" value="1"/>
</dbReference>
<protein>
    <recommendedName>
        <fullName evidence="4">Polyamine aminopropyltransferase</fullName>
    </recommendedName>
    <alternativeName>
        <fullName evidence="4">Putrescine aminopropyltransferase</fullName>
        <shortName evidence="4">PAPT</shortName>
    </alternativeName>
    <alternativeName>
        <fullName evidence="4">Spermidine synthase</fullName>
        <shortName evidence="4">SPDS</shortName>
        <shortName evidence="4">SPDSY</shortName>
        <ecNumber evidence="4">2.5.1.16</ecNumber>
    </alternativeName>
</protein>
<evidence type="ECO:0000256" key="1">
    <source>
        <dbReference type="ARBA" id="ARBA00007867"/>
    </source>
</evidence>
<feature type="binding site" evidence="4">
    <location>
        <position position="384"/>
    </location>
    <ligand>
        <name>S-methyl-5'-thioadenosine</name>
        <dbReference type="ChEBI" id="CHEBI:17509"/>
    </ligand>
</feature>
<evidence type="ECO:0000256" key="5">
    <source>
        <dbReference type="PROSITE-ProRule" id="PRU00354"/>
    </source>
</evidence>
<evidence type="ECO:0000313" key="8">
    <source>
        <dbReference type="Proteomes" id="UP001592582"/>
    </source>
</evidence>
<comment type="caution">
    <text evidence="4">Lacks conserved residue(s) required for the propagation of feature annotation.</text>
</comment>
<keyword evidence="4" id="KW-0812">Transmembrane</keyword>
<dbReference type="EMBL" id="JBHEZX010000005">
    <property type="protein sequence ID" value="MFC1410145.1"/>
    <property type="molecule type" value="Genomic_DNA"/>
</dbReference>
<organism evidence="7 8">
    <name type="scientific">Streptacidiphilus alkalitolerans</name>
    <dbReference type="NCBI Taxonomy" id="3342712"/>
    <lineage>
        <taxon>Bacteria</taxon>
        <taxon>Bacillati</taxon>
        <taxon>Actinomycetota</taxon>
        <taxon>Actinomycetes</taxon>
        <taxon>Kitasatosporales</taxon>
        <taxon>Streptomycetaceae</taxon>
        <taxon>Streptacidiphilus</taxon>
    </lineage>
</organism>
<sequence length="568" mass="59176">MINHSAGSSQPSPVGSRAARLLVLLAAFVCAACGLVYELELVALGSYLLGDSVTQASVVLSVMVFAMGVGSLLAKRFTRRPATSFALVECALALVGGLSVLALYGCFVWFGHYRAALVAVALVIGMLIGAEIPLLMTLIQRIRRQEAGRAVADLFAADYVGALVGGLAFPFLLLPLLGQATGALVTGAVNAVAGAVVVLWLFPREPTRRLRALLWGVCGTVLVVLAVAAALTGAFERAARHALYGAPIRFVAQSRFQEIVLTGPAGGPPPPTPPAPRAAAGLGAGAAAGAAHLGSGLGAARVPPPRTAADGYPLPYPLPAPTLRMYLGGRLAVCGADESRYHAALVQPALVGPHARVLILGGGDGLAAAEALRHPDVQDVTIVEIDPEVLRLARTDPALTRLNQRALADRRVRTVTADAFAWLRTAPRQQQPYDVIVADLPDPDLDAGRKLYTQEFYGLVRRMLAPGGRLAVHAGSVADSTFWDADETVRSTGLRTVDYSVPADPVCDGPSDWGFILASAATPVLRPSSDGAPTPGSLDAAALRLAATLADTRRPVRNEAPSTLLHPR</sequence>
<feature type="binding site" evidence="4">
    <location>
        <position position="364"/>
    </location>
    <ligand>
        <name>spermidine</name>
        <dbReference type="ChEBI" id="CHEBI:57834"/>
    </ligand>
</feature>
<comment type="catalytic activity">
    <reaction evidence="4">
        <text>S-adenosyl 3-(methylsulfanyl)propylamine + putrescine = S-methyl-5'-thioadenosine + spermidine + H(+)</text>
        <dbReference type="Rhea" id="RHEA:12721"/>
        <dbReference type="ChEBI" id="CHEBI:15378"/>
        <dbReference type="ChEBI" id="CHEBI:17509"/>
        <dbReference type="ChEBI" id="CHEBI:57443"/>
        <dbReference type="ChEBI" id="CHEBI:57834"/>
        <dbReference type="ChEBI" id="CHEBI:326268"/>
        <dbReference type="EC" id="2.5.1.16"/>
    </reaction>
</comment>
<evidence type="ECO:0000256" key="4">
    <source>
        <dbReference type="HAMAP-Rule" id="MF_00198"/>
    </source>
</evidence>
<dbReference type="Gene3D" id="1.20.1250.20">
    <property type="entry name" value="MFS general substrate transporter like domains"/>
    <property type="match status" value="1"/>
</dbReference>
<feature type="transmembrane region" description="Helical" evidence="4">
    <location>
        <begin position="116"/>
        <end position="139"/>
    </location>
</feature>
<dbReference type="Gene3D" id="3.40.50.150">
    <property type="entry name" value="Vaccinia Virus protein VP39"/>
    <property type="match status" value="1"/>
</dbReference>
<feature type="active site" description="Proton acceptor" evidence="4 5">
    <location>
        <position position="439"/>
    </location>
</feature>
<comment type="similarity">
    <text evidence="1 4">Belongs to the spermidine/spermine synthase family.</text>
</comment>
<keyword evidence="2 4" id="KW-0808">Transferase</keyword>
<dbReference type="PROSITE" id="PS51006">
    <property type="entry name" value="PABS_2"/>
    <property type="match status" value="1"/>
</dbReference>
<evidence type="ECO:0000256" key="3">
    <source>
        <dbReference type="ARBA" id="ARBA00023115"/>
    </source>
</evidence>
<comment type="subcellular location">
    <subcellularLocation>
        <location evidence="4">Cell membrane</location>
        <topology evidence="4">Multi-pass membrane protein</topology>
    </subcellularLocation>
</comment>
<gene>
    <name evidence="4" type="primary">speE</name>
    <name evidence="7" type="ORF">ACEZDG_12795</name>
</gene>
<feature type="binding site" evidence="4">
    <location>
        <position position="342"/>
    </location>
    <ligand>
        <name>spermidine</name>
        <dbReference type="ChEBI" id="CHEBI:57834"/>
    </ligand>
</feature>